<dbReference type="PANTHER" id="PTHR12185:SF14">
    <property type="entry name" value="CHOLESTEROL UPTAKE PROTEIN 1"/>
    <property type="match status" value="1"/>
</dbReference>
<evidence type="ECO:0000256" key="7">
    <source>
        <dbReference type="ARBA" id="ARBA00023180"/>
    </source>
</evidence>
<evidence type="ECO:0000313" key="12">
    <source>
        <dbReference type="Proteomes" id="UP000007879"/>
    </source>
</evidence>
<accession>A0A1X7UY74</accession>
<feature type="transmembrane region" description="Helical" evidence="9">
    <location>
        <begin position="903"/>
        <end position="925"/>
    </location>
</feature>
<dbReference type="STRING" id="400682.A0A1X7UY74"/>
<name>A0A1X7UY74_AMPQE</name>
<keyword evidence="4 10" id="KW-0732">Signal</keyword>
<dbReference type="InterPro" id="IPR025958">
    <property type="entry name" value="SID1_TM_fam"/>
</dbReference>
<reference evidence="12" key="1">
    <citation type="journal article" date="2010" name="Nature">
        <title>The Amphimedon queenslandica genome and the evolution of animal complexity.</title>
        <authorList>
            <person name="Srivastava M."/>
            <person name="Simakov O."/>
            <person name="Chapman J."/>
            <person name="Fahey B."/>
            <person name="Gauthier M.E."/>
            <person name="Mitros T."/>
            <person name="Richards G.S."/>
            <person name="Conaco C."/>
            <person name="Dacre M."/>
            <person name="Hellsten U."/>
            <person name="Larroux C."/>
            <person name="Putnam N.H."/>
            <person name="Stanke M."/>
            <person name="Adamska M."/>
            <person name="Darling A."/>
            <person name="Degnan S.M."/>
            <person name="Oakley T.H."/>
            <person name="Plachetzki D.C."/>
            <person name="Zhai Y."/>
            <person name="Adamski M."/>
            <person name="Calcino A."/>
            <person name="Cummins S.F."/>
            <person name="Goodstein D.M."/>
            <person name="Harris C."/>
            <person name="Jackson D.J."/>
            <person name="Leys S.P."/>
            <person name="Shu S."/>
            <person name="Woodcroft B.J."/>
            <person name="Vervoort M."/>
            <person name="Kosik K.S."/>
            <person name="Manning G."/>
            <person name="Degnan B.M."/>
            <person name="Rokhsar D.S."/>
        </authorList>
    </citation>
    <scope>NUCLEOTIDE SEQUENCE [LARGE SCALE GENOMIC DNA]</scope>
</reference>
<feature type="transmembrane region" description="Helical" evidence="9">
    <location>
        <begin position="991"/>
        <end position="1010"/>
    </location>
</feature>
<evidence type="ECO:0000256" key="9">
    <source>
        <dbReference type="SAM" id="Phobius"/>
    </source>
</evidence>
<organism evidence="11">
    <name type="scientific">Amphimedon queenslandica</name>
    <name type="common">Sponge</name>
    <dbReference type="NCBI Taxonomy" id="400682"/>
    <lineage>
        <taxon>Eukaryota</taxon>
        <taxon>Metazoa</taxon>
        <taxon>Porifera</taxon>
        <taxon>Demospongiae</taxon>
        <taxon>Heteroscleromorpha</taxon>
        <taxon>Haplosclerida</taxon>
        <taxon>Niphatidae</taxon>
        <taxon>Amphimedon</taxon>
    </lineage>
</organism>
<feature type="region of interest" description="Disordered" evidence="8">
    <location>
        <begin position="366"/>
        <end position="394"/>
    </location>
</feature>
<feature type="signal peptide" evidence="10">
    <location>
        <begin position="1"/>
        <end position="36"/>
    </location>
</feature>
<feature type="transmembrane region" description="Helical" evidence="9">
    <location>
        <begin position="691"/>
        <end position="708"/>
    </location>
</feature>
<feature type="region of interest" description="Disordered" evidence="8">
    <location>
        <begin position="548"/>
        <end position="584"/>
    </location>
</feature>
<gene>
    <name evidence="11" type="primary">100635309</name>
</gene>
<feature type="transmembrane region" description="Helical" evidence="9">
    <location>
        <begin position="801"/>
        <end position="820"/>
    </location>
</feature>
<evidence type="ECO:0008006" key="13">
    <source>
        <dbReference type="Google" id="ProtNLM"/>
    </source>
</evidence>
<feature type="transmembrane region" description="Helical" evidence="9">
    <location>
        <begin position="635"/>
        <end position="654"/>
    </location>
</feature>
<feature type="transmembrane region" description="Helical" evidence="9">
    <location>
        <begin position="826"/>
        <end position="846"/>
    </location>
</feature>
<comment type="subcellular location">
    <subcellularLocation>
        <location evidence="1">Membrane</location>
        <topology evidence="1">Multi-pass membrane protein</topology>
    </subcellularLocation>
</comment>
<dbReference type="GO" id="GO:0003725">
    <property type="term" value="F:double-stranded RNA binding"/>
    <property type="evidence" value="ECO:0007669"/>
    <property type="project" value="TreeGrafter"/>
</dbReference>
<evidence type="ECO:0000256" key="2">
    <source>
        <dbReference type="ARBA" id="ARBA00006618"/>
    </source>
</evidence>
<feature type="compositionally biased region" description="Acidic residues" evidence="8">
    <location>
        <begin position="550"/>
        <end position="572"/>
    </location>
</feature>
<dbReference type="KEGG" id="aqu:100635309"/>
<evidence type="ECO:0000256" key="5">
    <source>
        <dbReference type="ARBA" id="ARBA00022989"/>
    </source>
</evidence>
<feature type="transmembrane region" description="Helical" evidence="9">
    <location>
        <begin position="769"/>
        <end position="789"/>
    </location>
</feature>
<sequence>MRLLKNMAAAPTAGWILISQLLLLLLLLLLLSSVQGEDYIKTVPVTLGGNSNSTDIITGVVSSNVTWRLALELKQGMMNNAIRVSTSSSYANLSFPLLISVRQGKHISSWTLPFIEAGHASPVVSKTLCPLFNKPMDDNSTVNIIYIDVSTPALNNVSFNMSASIINQYQLKIGSPINKNVYSSSPLSYVFEYPEGVDRVLVKVTSHSMTCALVSVQEGLCPVDQLLDYPDHRGTFQTMQLLAAINIKRPVHQNFIYIVVSVYHHDNCSQTNHDFFDGLVTLNAAANYNPSHVHDFKEINDFIKSVTIEIDHTLPIYRYWIAVGVSVAVLLLFGVLVISFSFIEGIFCYRQHPVCSLLENGVASGGERTMEGGRGSKDSPGSTTAGPVQDGVNSDSVQRPHFLSVLKGDHWYHEYRKRTTPSPRSPDFIKKEFMRALHAPPTNQYCPDRKALVSVPSDSSIDNCSMKDCNGGCGHRSLDTGDAGSVISSCSSLSAAQTRLLEDFSDMEEEGEERETRFTGEERQRVFRKVSGRKRDLSIVLEDTERLSDYEEEEKEEAIEEELEGEGEEERYEENTVPDNNNNNNGTNCRLDFKPHSPHSSVKPHPSALLVLNSQYIDQLPIAEGEEFQKKYKGYWMYLSVIVIFYSLPVYQLMLTYQRFLSLSGNEDYCYYNSLCSHPLDLLGISAFNNVWSNVSFLFLGVLFLIIARRRRSMYRVYESINEDHERNNDPGKKVGVPQYFGIYYASGVALIGEALMSAAYHICPTGNNYQFDTTLMFVLVTLGIYQLFKSRNPDIIPSPHKLLLLLSLLILFIAFGVIYNGLIFYVIFFISFVTGVLYTSLQIYYRWKIQFADGFVVLKELWYNMSHPYPPQHKPKAVYFSVSVIINILFGFYGLILQPADFATYFLSIMIGNFIMSLIYYVVTKVYYGEFGNRKAALKSLLCLIVAILFWIGGALMYSVAVTDWLKSPAGSRDGNKECLLLGFYDSHDIWHFLSSFALFFSFLLLMTLDDNQEVVNRSEIHIF</sequence>
<keyword evidence="7" id="KW-0325">Glycoprotein</keyword>
<dbReference type="GO" id="GO:0005886">
    <property type="term" value="C:plasma membrane"/>
    <property type="evidence" value="ECO:0007669"/>
    <property type="project" value="TreeGrafter"/>
</dbReference>
<evidence type="ECO:0000256" key="10">
    <source>
        <dbReference type="SAM" id="SignalP"/>
    </source>
</evidence>
<evidence type="ECO:0000256" key="3">
    <source>
        <dbReference type="ARBA" id="ARBA00022692"/>
    </source>
</evidence>
<feature type="transmembrane region" description="Helical" evidence="9">
    <location>
        <begin position="937"/>
        <end position="959"/>
    </location>
</feature>
<keyword evidence="12" id="KW-1185">Reference proteome</keyword>
<feature type="transmembrane region" description="Helical" evidence="9">
    <location>
        <begin position="743"/>
        <end position="763"/>
    </location>
</feature>
<protein>
    <recommendedName>
        <fullName evidence="13">SID1 transmembrane family member 1</fullName>
    </recommendedName>
</protein>
<dbReference type="eggNOG" id="ENOG502QUXZ">
    <property type="taxonomic scope" value="Eukaryota"/>
</dbReference>
<dbReference type="Pfam" id="PF13965">
    <property type="entry name" value="SID-1_RNA_chan"/>
    <property type="match status" value="2"/>
</dbReference>
<dbReference type="OrthoDB" id="416618at2759"/>
<feature type="transmembrane region" description="Helical" evidence="9">
    <location>
        <begin position="319"/>
        <end position="343"/>
    </location>
</feature>
<feature type="chain" id="PRO_5012440223" description="SID1 transmembrane family member 1" evidence="10">
    <location>
        <begin position="37"/>
        <end position="1025"/>
    </location>
</feature>
<comment type="similarity">
    <text evidence="2">Belongs to the SID1 family.</text>
</comment>
<feature type="transmembrane region" description="Helical" evidence="9">
    <location>
        <begin position="878"/>
        <end position="897"/>
    </location>
</feature>
<feature type="compositionally biased region" description="Basic and acidic residues" evidence="8">
    <location>
        <begin position="368"/>
        <end position="377"/>
    </location>
</feature>
<proteinExistence type="inferred from homology"/>
<dbReference type="EnsemblMetazoa" id="Aqu2.1.32925_001">
    <property type="protein sequence ID" value="Aqu2.1.32925_001"/>
    <property type="gene ID" value="Aqu2.1.32925"/>
</dbReference>
<dbReference type="AlphaFoldDB" id="A0A1X7UY74"/>
<keyword evidence="6 9" id="KW-0472">Membrane</keyword>
<evidence type="ECO:0000256" key="6">
    <source>
        <dbReference type="ARBA" id="ARBA00023136"/>
    </source>
</evidence>
<dbReference type="EnsemblMetazoa" id="XM_003386282.2">
    <property type="protein sequence ID" value="XP_003386330.2"/>
    <property type="gene ID" value="LOC100635309"/>
</dbReference>
<dbReference type="InParanoid" id="A0A1X7UY74"/>
<keyword evidence="5 9" id="KW-1133">Transmembrane helix</keyword>
<reference evidence="11" key="2">
    <citation type="submission" date="2017-05" db="UniProtKB">
        <authorList>
            <consortium name="EnsemblMetazoa"/>
        </authorList>
    </citation>
    <scope>IDENTIFICATION</scope>
</reference>
<dbReference type="GO" id="GO:0005764">
    <property type="term" value="C:lysosome"/>
    <property type="evidence" value="ECO:0007669"/>
    <property type="project" value="TreeGrafter"/>
</dbReference>
<evidence type="ECO:0000256" key="4">
    <source>
        <dbReference type="ARBA" id="ARBA00022729"/>
    </source>
</evidence>
<dbReference type="Proteomes" id="UP000007879">
    <property type="component" value="Unassembled WGS sequence"/>
</dbReference>
<dbReference type="GO" id="GO:0051033">
    <property type="term" value="F:RNA transmembrane transporter activity"/>
    <property type="evidence" value="ECO:0007669"/>
    <property type="project" value="TreeGrafter"/>
</dbReference>
<keyword evidence="3 9" id="KW-0812">Transmembrane</keyword>
<feature type="compositionally biased region" description="Polar residues" evidence="8">
    <location>
        <begin position="379"/>
        <end position="394"/>
    </location>
</feature>
<evidence type="ECO:0000313" key="11">
    <source>
        <dbReference type="EnsemblMetazoa" id="Aqu2.1.32925_001"/>
    </source>
</evidence>
<evidence type="ECO:0000256" key="1">
    <source>
        <dbReference type="ARBA" id="ARBA00004141"/>
    </source>
</evidence>
<dbReference type="PANTHER" id="PTHR12185">
    <property type="entry name" value="SID1 TRANSMEMBRANE FAMILY MEMEBER"/>
    <property type="match status" value="1"/>
</dbReference>
<evidence type="ECO:0000256" key="8">
    <source>
        <dbReference type="SAM" id="MobiDB-lite"/>
    </source>
</evidence>